<proteinExistence type="predicted"/>
<protein>
    <submittedName>
        <fullName evidence="2">Uncharacterized protein</fullName>
    </submittedName>
</protein>
<dbReference type="EMBL" id="BSRZ01000005">
    <property type="protein sequence ID" value="GLW64322.1"/>
    <property type="molecule type" value="Genomic_DNA"/>
</dbReference>
<accession>A0A9W6UWJ4</accession>
<name>A0A9W6UWJ4_9ACTN</name>
<feature type="compositionally biased region" description="Basic and acidic residues" evidence="1">
    <location>
        <begin position="19"/>
        <end position="32"/>
    </location>
</feature>
<comment type="caution">
    <text evidence="2">The sequence shown here is derived from an EMBL/GenBank/DDBJ whole genome shotgun (WGS) entry which is preliminary data.</text>
</comment>
<feature type="region of interest" description="Disordered" evidence="1">
    <location>
        <begin position="1"/>
        <end position="50"/>
    </location>
</feature>
<dbReference type="Proteomes" id="UP001165124">
    <property type="component" value="Unassembled WGS sequence"/>
</dbReference>
<evidence type="ECO:0000313" key="3">
    <source>
        <dbReference type="Proteomes" id="UP001165124"/>
    </source>
</evidence>
<sequence>MNAHRTGRRPGDLGVDGKAAGRPDRCGGRASRDGNPPIGRPLTDRRETRHPYETTRLLYAMISLPWAADP</sequence>
<keyword evidence="3" id="KW-1185">Reference proteome</keyword>
<reference evidence="2" key="1">
    <citation type="submission" date="2023-02" db="EMBL/GenBank/DDBJ databases">
        <title>Actinomadura rubrobrunea NBRC 14622.</title>
        <authorList>
            <person name="Ichikawa N."/>
            <person name="Sato H."/>
            <person name="Tonouchi N."/>
        </authorList>
    </citation>
    <scope>NUCLEOTIDE SEQUENCE</scope>
    <source>
        <strain evidence="2">NBRC 14622</strain>
    </source>
</reference>
<dbReference type="AlphaFoldDB" id="A0A9W6UWJ4"/>
<evidence type="ECO:0000313" key="2">
    <source>
        <dbReference type="EMBL" id="GLW64322.1"/>
    </source>
</evidence>
<evidence type="ECO:0000256" key="1">
    <source>
        <dbReference type="SAM" id="MobiDB-lite"/>
    </source>
</evidence>
<gene>
    <name evidence="2" type="ORF">Arub01_25660</name>
</gene>
<organism evidence="2 3">
    <name type="scientific">Actinomadura rubrobrunea</name>
    <dbReference type="NCBI Taxonomy" id="115335"/>
    <lineage>
        <taxon>Bacteria</taxon>
        <taxon>Bacillati</taxon>
        <taxon>Actinomycetota</taxon>
        <taxon>Actinomycetes</taxon>
        <taxon>Streptosporangiales</taxon>
        <taxon>Thermomonosporaceae</taxon>
        <taxon>Actinomadura</taxon>
    </lineage>
</organism>